<dbReference type="OrthoDB" id="3979391at2"/>
<name>A0A365H5I7_9ACTN</name>
<evidence type="ECO:0000313" key="7">
    <source>
        <dbReference type="Proteomes" id="UP000251891"/>
    </source>
</evidence>
<feature type="chain" id="PRO_5016767806" evidence="5">
    <location>
        <begin position="29"/>
        <end position="470"/>
    </location>
</feature>
<dbReference type="PANTHER" id="PTHR11010:SF38">
    <property type="entry name" value="LYSOSOMAL PRO-X CARBOXYPEPTIDASE"/>
    <property type="match status" value="1"/>
</dbReference>
<dbReference type="SUPFAM" id="SSF53474">
    <property type="entry name" value="alpha/beta-Hydrolases"/>
    <property type="match status" value="1"/>
</dbReference>
<evidence type="ECO:0000313" key="6">
    <source>
        <dbReference type="EMBL" id="RAY14370.1"/>
    </source>
</evidence>
<reference evidence="6 7" key="1">
    <citation type="submission" date="2018-06" db="EMBL/GenBank/DDBJ databases">
        <title>Actinomadura craniellae sp. nov. isolated from marine sponge Craniella sp.</title>
        <authorList>
            <person name="Li L."/>
            <person name="Xu Q.H."/>
            <person name="Lin H.W."/>
            <person name="Lu Y.H."/>
        </authorList>
    </citation>
    <scope>NUCLEOTIDE SEQUENCE [LARGE SCALE GENOMIC DNA]</scope>
    <source>
        <strain evidence="6 7">LHW63021</strain>
    </source>
</reference>
<dbReference type="ESTHER" id="9actn-a0a365h5i7">
    <property type="family name" value="Peptidase_S37"/>
</dbReference>
<evidence type="ECO:0000256" key="4">
    <source>
        <dbReference type="SAM" id="MobiDB-lite"/>
    </source>
</evidence>
<dbReference type="Proteomes" id="UP000251891">
    <property type="component" value="Unassembled WGS sequence"/>
</dbReference>
<evidence type="ECO:0000256" key="2">
    <source>
        <dbReference type="ARBA" id="ARBA00022729"/>
    </source>
</evidence>
<keyword evidence="7" id="KW-1185">Reference proteome</keyword>
<dbReference type="Gene3D" id="3.40.50.1820">
    <property type="entry name" value="alpha/beta hydrolase"/>
    <property type="match status" value="1"/>
</dbReference>
<organism evidence="6 7">
    <name type="scientific">Actinomadura craniellae</name>
    <dbReference type="NCBI Taxonomy" id="2231787"/>
    <lineage>
        <taxon>Bacteria</taxon>
        <taxon>Bacillati</taxon>
        <taxon>Actinomycetota</taxon>
        <taxon>Actinomycetes</taxon>
        <taxon>Streptosporangiales</taxon>
        <taxon>Thermomonosporaceae</taxon>
        <taxon>Actinomadura</taxon>
    </lineage>
</organism>
<dbReference type="AlphaFoldDB" id="A0A365H5I7"/>
<protein>
    <submittedName>
        <fullName evidence="6">Aminopeptidase</fullName>
    </submittedName>
</protein>
<gene>
    <name evidence="6" type="ORF">DPM19_15510</name>
</gene>
<sequence>MKARGARILTAAMLAGLAGLGTATPSVAAPADDIVAELEAIPGMTVLSERPSNDPAYRFFLLTYRQPADHRKPGGPWFEQRFSLLHKSEDRPVVLFTSGYNLNTNPSRSEPTQLVDGNQISVEQRFFTPSRPQPADWSDLNIWQAATDHHRLVRALKSVYDTKWISTGGSKGGMTSIYHRRFYPKDIDGTVAYVAPNDVVNNEDRAYDRFFETVGSDPACRTSLKALQREVLKRRAEFVTRYETFAKENGYTFTYLGTADRALEATVLDTEWAFWQYQLESACAQVPPATASTDQLWDFVHSVADFSFYTDQGLEPYIPYYFQAGTQLGAPEPKFKYLKDLRRYPDLYNPRWFVPGEIRAQMRFQPWVMADIDRWVKTRGSELMFLYGSNDPWGAEPFHLGRGTRDSLWYEVAGLNHSGRLIQYLPETQRAQATATLRRWAGVEAPQQRLTGQTVSPLDTDDLQVRRPRL</sequence>
<evidence type="ECO:0000256" key="1">
    <source>
        <dbReference type="ARBA" id="ARBA00022670"/>
    </source>
</evidence>
<dbReference type="InterPro" id="IPR008761">
    <property type="entry name" value="Peptidase_S37"/>
</dbReference>
<dbReference type="GO" id="GO:0004177">
    <property type="term" value="F:aminopeptidase activity"/>
    <property type="evidence" value="ECO:0007669"/>
    <property type="project" value="UniProtKB-KW"/>
</dbReference>
<comment type="caution">
    <text evidence="6">The sequence shown here is derived from an EMBL/GenBank/DDBJ whole genome shotgun (WGS) entry which is preliminary data.</text>
</comment>
<dbReference type="EMBL" id="QLYX01000006">
    <property type="protein sequence ID" value="RAY14370.1"/>
    <property type="molecule type" value="Genomic_DNA"/>
</dbReference>
<dbReference type="Pfam" id="PF05576">
    <property type="entry name" value="Peptidase_S37"/>
    <property type="match status" value="1"/>
</dbReference>
<accession>A0A365H5I7</accession>
<evidence type="ECO:0000256" key="5">
    <source>
        <dbReference type="SAM" id="SignalP"/>
    </source>
</evidence>
<dbReference type="PANTHER" id="PTHR11010">
    <property type="entry name" value="PROTEASE S28 PRO-X CARBOXYPEPTIDASE-RELATED"/>
    <property type="match status" value="1"/>
</dbReference>
<feature type="region of interest" description="Disordered" evidence="4">
    <location>
        <begin position="451"/>
        <end position="470"/>
    </location>
</feature>
<keyword evidence="3" id="KW-0378">Hydrolase</keyword>
<feature type="signal peptide" evidence="5">
    <location>
        <begin position="1"/>
        <end position="28"/>
    </location>
</feature>
<dbReference type="GO" id="GO:0008239">
    <property type="term" value="F:dipeptidyl-peptidase activity"/>
    <property type="evidence" value="ECO:0007669"/>
    <property type="project" value="TreeGrafter"/>
</dbReference>
<evidence type="ECO:0000256" key="3">
    <source>
        <dbReference type="ARBA" id="ARBA00022801"/>
    </source>
</evidence>
<keyword evidence="2 5" id="KW-0732">Signal</keyword>
<keyword evidence="1" id="KW-0645">Protease</keyword>
<dbReference type="RefSeq" id="WP_111868057.1">
    <property type="nucleotide sequence ID" value="NZ_QLYX01000006.1"/>
</dbReference>
<dbReference type="InterPro" id="IPR029058">
    <property type="entry name" value="AB_hydrolase_fold"/>
</dbReference>
<proteinExistence type="predicted"/>
<keyword evidence="6" id="KW-0031">Aminopeptidase</keyword>
<dbReference type="GO" id="GO:0006508">
    <property type="term" value="P:proteolysis"/>
    <property type="evidence" value="ECO:0007669"/>
    <property type="project" value="UniProtKB-KW"/>
</dbReference>